<feature type="region of interest" description="Disordered" evidence="1">
    <location>
        <begin position="115"/>
        <end position="137"/>
    </location>
</feature>
<feature type="compositionally biased region" description="Low complexity" evidence="1">
    <location>
        <begin position="344"/>
        <end position="358"/>
    </location>
</feature>
<name>A0A316HVM1_9PSEU</name>
<sequence length="397" mass="44016">MLEPSAGWRQREPSTLFNHPQFAAGSELLARGVEFFVCQRVESVAGEKVLDSPDVEGFHLVSRVRVGNQVDIHLTAVLIGHTTSRAMNRVLDAAGRPTLAGHRPLRTHREHDVLHTGHAREISEQPTPDLTKRHNIAPDSINSRQGALIHAGNYARISHPAYPPCRPDQHPLGRLNRVVGCTVRHHYRTSRSPRYDPTDQQGSTGERTMAWSLHGRYLRGCTPSHRSESNCVRFALDWYARVTKHLPAPEPETTSCPPETVGREACTGSASQAISGHVLLHHQHHPRDTQRRQPRRAAHHRTAQHSPNPSPKMPLRSSTHPNRPPSCSRYAPHGSAAAPPPERSPAGSSASICASPSRTSKKSPRSAVNRHITCPRQHPNARIQHATLDHLVQTMRP</sequence>
<evidence type="ECO:0000256" key="1">
    <source>
        <dbReference type="SAM" id="MobiDB-lite"/>
    </source>
</evidence>
<accession>A0A316HVM1</accession>
<comment type="caution">
    <text evidence="2">The sequence shown here is derived from an EMBL/GenBank/DDBJ whole genome shotgun (WGS) entry which is preliminary data.</text>
</comment>
<dbReference type="EMBL" id="QGHB01000008">
    <property type="protein sequence ID" value="PWK84467.1"/>
    <property type="molecule type" value="Genomic_DNA"/>
</dbReference>
<feature type="region of interest" description="Disordered" evidence="1">
    <location>
        <begin position="281"/>
        <end position="379"/>
    </location>
</feature>
<gene>
    <name evidence="2" type="ORF">C8D88_10882</name>
</gene>
<feature type="compositionally biased region" description="Basic residues" evidence="1">
    <location>
        <begin position="292"/>
        <end position="303"/>
    </location>
</feature>
<protein>
    <submittedName>
        <fullName evidence="2">Uncharacterized protein</fullName>
    </submittedName>
</protein>
<dbReference type="AlphaFoldDB" id="A0A316HVM1"/>
<evidence type="ECO:0000313" key="3">
    <source>
        <dbReference type="Proteomes" id="UP000246005"/>
    </source>
</evidence>
<evidence type="ECO:0000313" key="2">
    <source>
        <dbReference type="EMBL" id="PWK84467.1"/>
    </source>
</evidence>
<dbReference type="Proteomes" id="UP000246005">
    <property type="component" value="Unassembled WGS sequence"/>
</dbReference>
<reference evidence="2 3" key="1">
    <citation type="submission" date="2018-05" db="EMBL/GenBank/DDBJ databases">
        <title>Genomic Encyclopedia of Type Strains, Phase IV (KMG-IV): sequencing the most valuable type-strain genomes for metagenomic binning, comparative biology and taxonomic classification.</title>
        <authorList>
            <person name="Goeker M."/>
        </authorList>
    </citation>
    <scope>NUCLEOTIDE SEQUENCE [LARGE SCALE GENOMIC DNA]</scope>
    <source>
        <strain evidence="2 3">DSM 45480</strain>
    </source>
</reference>
<organism evidence="2 3">
    <name type="scientific">Lentzea atacamensis</name>
    <dbReference type="NCBI Taxonomy" id="531938"/>
    <lineage>
        <taxon>Bacteria</taxon>
        <taxon>Bacillati</taxon>
        <taxon>Actinomycetota</taxon>
        <taxon>Actinomycetes</taxon>
        <taxon>Pseudonocardiales</taxon>
        <taxon>Pseudonocardiaceae</taxon>
        <taxon>Lentzea</taxon>
    </lineage>
</organism>
<proteinExistence type="predicted"/>